<organism evidence="3 4">
    <name type="scientific">Pseudoxanthomonas broegbernensis</name>
    <dbReference type="NCBI Taxonomy" id="83619"/>
    <lineage>
        <taxon>Bacteria</taxon>
        <taxon>Pseudomonadati</taxon>
        <taxon>Pseudomonadota</taxon>
        <taxon>Gammaproteobacteria</taxon>
        <taxon>Lysobacterales</taxon>
        <taxon>Lysobacteraceae</taxon>
        <taxon>Pseudoxanthomonas</taxon>
    </lineage>
</organism>
<gene>
    <name evidence="3" type="ORF">B1992_02565</name>
</gene>
<dbReference type="Gene3D" id="2.60.120.1440">
    <property type="match status" value="1"/>
</dbReference>
<dbReference type="EMBL" id="MWIP01000002">
    <property type="protein sequence ID" value="KAF1687566.1"/>
    <property type="molecule type" value="Genomic_DNA"/>
</dbReference>
<name>A0A7V8GPC6_9GAMM</name>
<proteinExistence type="predicted"/>
<keyword evidence="4" id="KW-1185">Reference proteome</keyword>
<dbReference type="PANTHER" id="PTHR30273:SF2">
    <property type="entry name" value="PROTEIN FECR"/>
    <property type="match status" value="1"/>
</dbReference>
<dbReference type="InterPro" id="IPR006860">
    <property type="entry name" value="FecR"/>
</dbReference>
<comment type="caution">
    <text evidence="3">The sequence shown here is derived from an EMBL/GenBank/DDBJ whole genome shotgun (WGS) entry which is preliminary data.</text>
</comment>
<dbReference type="Pfam" id="PF16220">
    <property type="entry name" value="DUF4880"/>
    <property type="match status" value="1"/>
</dbReference>
<feature type="domain" description="FecR protein" evidence="1">
    <location>
        <begin position="132"/>
        <end position="221"/>
    </location>
</feature>
<protein>
    <recommendedName>
        <fullName evidence="5">FecR family protein</fullName>
    </recommendedName>
</protein>
<evidence type="ECO:0000259" key="2">
    <source>
        <dbReference type="Pfam" id="PF16220"/>
    </source>
</evidence>
<reference evidence="3 4" key="1">
    <citation type="submission" date="2017-10" db="EMBL/GenBank/DDBJ databases">
        <title>Whole genome sequencing of Pseudoxanthomonas broegbernensis DSM 12573(T).</title>
        <authorList>
            <person name="Kumar S."/>
            <person name="Bansal K."/>
            <person name="Kaur A."/>
            <person name="Patil P."/>
            <person name="Sharma S."/>
            <person name="Patil P.B."/>
        </authorList>
    </citation>
    <scope>NUCLEOTIDE SEQUENCE [LARGE SCALE GENOMIC DNA]</scope>
    <source>
        <strain evidence="3 4">DSM 12573</strain>
    </source>
</reference>
<dbReference type="PIRSF" id="PIRSF018266">
    <property type="entry name" value="FecR"/>
    <property type="match status" value="1"/>
</dbReference>
<dbReference type="InterPro" id="IPR012373">
    <property type="entry name" value="Ferrdict_sens_TM"/>
</dbReference>
<accession>A0A7V8GPC6</accession>
<evidence type="ECO:0000313" key="3">
    <source>
        <dbReference type="EMBL" id="KAF1687566.1"/>
    </source>
</evidence>
<evidence type="ECO:0008006" key="5">
    <source>
        <dbReference type="Google" id="ProtNLM"/>
    </source>
</evidence>
<dbReference type="Proteomes" id="UP000462066">
    <property type="component" value="Unassembled WGS sequence"/>
</dbReference>
<evidence type="ECO:0000313" key="4">
    <source>
        <dbReference type="Proteomes" id="UP000462066"/>
    </source>
</evidence>
<dbReference type="PANTHER" id="PTHR30273">
    <property type="entry name" value="PERIPLASMIC SIGNAL SENSOR AND SIGMA FACTOR ACTIVATOR FECR-RELATED"/>
    <property type="match status" value="1"/>
</dbReference>
<dbReference type="Pfam" id="PF04773">
    <property type="entry name" value="FecR"/>
    <property type="match status" value="1"/>
</dbReference>
<sequence>MHLHEDTDGPKPMNSGAIPPEVRTAAQQWFVRLQSAQGGDAQRDAFERWRDADPAHAAAYRAVESVWQRSAAMVQDPALSDVLHRARRLPPEPSLLRSAFPALATAACLMLAVGIGYRLWWMPEQVPAVAHATALGEQRTVQLDDGSTVVLDTQSELQVRYGRRERGLVLQQGQADFQVQADPRRPFVVRVGDATVTATGTQFQVRLAEDASAVTLLEGEVVVAGRGGEGDRVTLQAGERIAILSGGGLGPRERLAETDLASARGWTEGTLVVREWPLARLLAEMNRYTESPLRLADPGLAGLEISGSFKPSDQQSFLLSLEYGWPIEVDRSVPDEIVLRRK</sequence>
<evidence type="ECO:0000259" key="1">
    <source>
        <dbReference type="Pfam" id="PF04773"/>
    </source>
</evidence>
<dbReference type="InterPro" id="IPR032623">
    <property type="entry name" value="FecR_N"/>
</dbReference>
<feature type="domain" description="FecR N-terminal" evidence="2">
    <location>
        <begin position="25"/>
        <end position="65"/>
    </location>
</feature>
<dbReference type="GO" id="GO:0016989">
    <property type="term" value="F:sigma factor antagonist activity"/>
    <property type="evidence" value="ECO:0007669"/>
    <property type="project" value="TreeGrafter"/>
</dbReference>
<dbReference type="AlphaFoldDB" id="A0A7V8GPC6"/>